<dbReference type="InterPro" id="IPR001810">
    <property type="entry name" value="F-box_dom"/>
</dbReference>
<reference evidence="2 3" key="1">
    <citation type="journal article" date="2021" name="Nat. Commun.">
        <title>Genetic determinants of endophytism in the Arabidopsis root mycobiome.</title>
        <authorList>
            <person name="Mesny F."/>
            <person name="Miyauchi S."/>
            <person name="Thiergart T."/>
            <person name="Pickel B."/>
            <person name="Atanasova L."/>
            <person name="Karlsson M."/>
            <person name="Huettel B."/>
            <person name="Barry K.W."/>
            <person name="Haridas S."/>
            <person name="Chen C."/>
            <person name="Bauer D."/>
            <person name="Andreopoulos W."/>
            <person name="Pangilinan J."/>
            <person name="LaButti K."/>
            <person name="Riley R."/>
            <person name="Lipzen A."/>
            <person name="Clum A."/>
            <person name="Drula E."/>
            <person name="Henrissat B."/>
            <person name="Kohler A."/>
            <person name="Grigoriev I.V."/>
            <person name="Martin F.M."/>
            <person name="Hacquard S."/>
        </authorList>
    </citation>
    <scope>NUCLEOTIDE SEQUENCE [LARGE SCALE GENOMIC DNA]</scope>
    <source>
        <strain evidence="2 3">MPI-CAGE-CH-0241</strain>
    </source>
</reference>
<evidence type="ECO:0000313" key="2">
    <source>
        <dbReference type="EMBL" id="KAH6874869.1"/>
    </source>
</evidence>
<dbReference type="EMBL" id="JAGPYM010000036">
    <property type="protein sequence ID" value="KAH6874869.1"/>
    <property type="molecule type" value="Genomic_DNA"/>
</dbReference>
<feature type="non-terminal residue" evidence="2">
    <location>
        <position position="1"/>
    </location>
</feature>
<dbReference type="Proteomes" id="UP000777438">
    <property type="component" value="Unassembled WGS sequence"/>
</dbReference>
<dbReference type="PROSITE" id="PS50181">
    <property type="entry name" value="FBOX"/>
    <property type="match status" value="1"/>
</dbReference>
<evidence type="ECO:0000259" key="1">
    <source>
        <dbReference type="PROSITE" id="PS50181"/>
    </source>
</evidence>
<proteinExistence type="predicted"/>
<dbReference type="AlphaFoldDB" id="A0A9P9AG50"/>
<name>A0A9P9AG50_9HYPO</name>
<feature type="non-terminal residue" evidence="2">
    <location>
        <position position="294"/>
    </location>
</feature>
<organism evidence="2 3">
    <name type="scientific">Thelonectria olida</name>
    <dbReference type="NCBI Taxonomy" id="1576542"/>
    <lineage>
        <taxon>Eukaryota</taxon>
        <taxon>Fungi</taxon>
        <taxon>Dikarya</taxon>
        <taxon>Ascomycota</taxon>
        <taxon>Pezizomycotina</taxon>
        <taxon>Sordariomycetes</taxon>
        <taxon>Hypocreomycetidae</taxon>
        <taxon>Hypocreales</taxon>
        <taxon>Nectriaceae</taxon>
        <taxon>Thelonectria</taxon>
    </lineage>
</organism>
<gene>
    <name evidence="2" type="ORF">B0T10DRAFT_386630</name>
</gene>
<comment type="caution">
    <text evidence="2">The sequence shown here is derived from an EMBL/GenBank/DDBJ whole genome shotgun (WGS) entry which is preliminary data.</text>
</comment>
<feature type="domain" description="F-box" evidence="1">
    <location>
        <begin position="15"/>
        <end position="62"/>
    </location>
</feature>
<evidence type="ECO:0000313" key="3">
    <source>
        <dbReference type="Proteomes" id="UP000777438"/>
    </source>
</evidence>
<accession>A0A9P9AG50</accession>
<protein>
    <recommendedName>
        <fullName evidence="1">F-box domain-containing protein</fullName>
    </recommendedName>
</protein>
<sequence length="294" mass="34252">TMDPLVARAIYNETYSPLLRLPNELICQIMREASTDNLSFYCLRQVSRRLRMVSHLREFRQHPFSTYRERNRCKGQNMLCNKIGYPGLLLLGSVWAGDETRMLEDLRARIRRDLYCKSCLWKQRDSVCKFKVAHNDAYCSGCRKDHPRSMFSPEERTKDPKDRICIGREGHIRLCDHEVITWADLEPYLALCLAKGSWETSKYLIRCCKDKSHEPACKAQMSWPGAELVYEGFGSYHLKLSWHPHTGPSAFTTCSNGHIQAFEMRSVIQRYRREGARYLLPPGSAIDLPEMRCF</sequence>
<dbReference type="OrthoDB" id="3692147at2759"/>
<keyword evidence="3" id="KW-1185">Reference proteome</keyword>